<dbReference type="Proteomes" id="UP000005755">
    <property type="component" value="Unassembled WGS sequence"/>
</dbReference>
<name>A0ABN0B7U8_9HELI</name>
<gene>
    <name evidence="1" type="ORF">HCCG_00068</name>
</gene>
<protein>
    <submittedName>
        <fullName evidence="1">Uncharacterized protein</fullName>
    </submittedName>
</protein>
<evidence type="ECO:0000313" key="2">
    <source>
        <dbReference type="Proteomes" id="UP000005755"/>
    </source>
</evidence>
<keyword evidence="2" id="KW-1185">Reference proteome</keyword>
<dbReference type="EMBL" id="DS990391">
    <property type="protein sequence ID" value="EFR45522.1"/>
    <property type="molecule type" value="Genomic_DNA"/>
</dbReference>
<sequence length="124" mass="13863">MIFFAIKEGSYSAFSSQKSHLKKPKPFGTIHSQKTLKKFAVLVTEINQIISLALETVKILEDKSDTQVAISILRSIAKKGNEIVMEAMLEAELTEDTSEEWLKLEGLKANFSFDSNLIKQGEAQ</sequence>
<accession>A0ABN0B7U8</accession>
<proteinExistence type="predicted"/>
<reference evidence="2" key="1">
    <citation type="journal article" date="2014" name="Genome Announc.">
        <title>Draft genome sequences of six enterohepatic helicobacter species isolated from humans and one from rhesus macaques.</title>
        <authorList>
            <person name="Shen Z."/>
            <person name="Sheh A."/>
            <person name="Young S.K."/>
            <person name="Abouelliel A."/>
            <person name="Ward D.V."/>
            <person name="Earl A.M."/>
            <person name="Fox J.G."/>
        </authorList>
    </citation>
    <scope>NUCLEOTIDE SEQUENCE [LARGE SCALE GENOMIC DNA]</scope>
    <source>
        <strain evidence="2">CCUG 18818</strain>
    </source>
</reference>
<evidence type="ECO:0000313" key="1">
    <source>
        <dbReference type="EMBL" id="EFR45522.1"/>
    </source>
</evidence>
<organism evidence="1 2">
    <name type="scientific">Helicobacter cinaedi CCUG 18818 = ATCC BAA-847</name>
    <dbReference type="NCBI Taxonomy" id="537971"/>
    <lineage>
        <taxon>Bacteria</taxon>
        <taxon>Pseudomonadati</taxon>
        <taxon>Campylobacterota</taxon>
        <taxon>Epsilonproteobacteria</taxon>
        <taxon>Campylobacterales</taxon>
        <taxon>Helicobacteraceae</taxon>
        <taxon>Helicobacter</taxon>
    </lineage>
</organism>